<dbReference type="RefSeq" id="WP_184339819.1">
    <property type="nucleotide sequence ID" value="NZ_JACHIG010000004.1"/>
</dbReference>
<gene>
    <name evidence="5" type="ORF">HNQ65_002496</name>
</gene>
<evidence type="ECO:0000256" key="3">
    <source>
        <dbReference type="ARBA" id="ARBA00022553"/>
    </source>
</evidence>
<dbReference type="Pfam" id="PF02518">
    <property type="entry name" value="HATPase_c"/>
    <property type="match status" value="1"/>
</dbReference>
<evidence type="ECO:0000256" key="1">
    <source>
        <dbReference type="ARBA" id="ARBA00000085"/>
    </source>
</evidence>
<dbReference type="Gene3D" id="3.30.565.10">
    <property type="entry name" value="Histidine kinase-like ATPase, C-terminal domain"/>
    <property type="match status" value="1"/>
</dbReference>
<organism evidence="5 6">
    <name type="scientific">Prosthecobacter vanneervenii</name>
    <dbReference type="NCBI Taxonomy" id="48466"/>
    <lineage>
        <taxon>Bacteria</taxon>
        <taxon>Pseudomonadati</taxon>
        <taxon>Verrucomicrobiota</taxon>
        <taxon>Verrucomicrobiia</taxon>
        <taxon>Verrucomicrobiales</taxon>
        <taxon>Verrucomicrobiaceae</taxon>
        <taxon>Prosthecobacter</taxon>
    </lineage>
</organism>
<dbReference type="PROSITE" id="PS50109">
    <property type="entry name" value="HIS_KIN"/>
    <property type="match status" value="1"/>
</dbReference>
<dbReference type="EMBL" id="JACHIG010000004">
    <property type="protein sequence ID" value="MBB5032914.1"/>
    <property type="molecule type" value="Genomic_DNA"/>
</dbReference>
<dbReference type="InterPro" id="IPR005467">
    <property type="entry name" value="His_kinase_dom"/>
</dbReference>
<keyword evidence="5" id="KW-0808">Transferase</keyword>
<dbReference type="SMART" id="SM00387">
    <property type="entry name" value="HATPase_c"/>
    <property type="match status" value="1"/>
</dbReference>
<dbReference type="InterPro" id="IPR036890">
    <property type="entry name" value="HATPase_C_sf"/>
</dbReference>
<keyword evidence="3" id="KW-0597">Phosphoprotein</keyword>
<dbReference type="CDD" id="cd00082">
    <property type="entry name" value="HisKA"/>
    <property type="match status" value="1"/>
</dbReference>
<dbReference type="GO" id="GO:0000155">
    <property type="term" value="F:phosphorelay sensor kinase activity"/>
    <property type="evidence" value="ECO:0007669"/>
    <property type="project" value="InterPro"/>
</dbReference>
<sequence length="240" mass="25863">MQFTFPTTLNLGLEHSEGFHQELLRGLTHKLNNLLAVIQGFSSLILMTDDLDPGVSENMQHIREASVGVTNLSERIRSAGGCAKITPQSLSLNEYLPVIEGAVTEPFQKEGVQLEADVQAGLPPILVDPTKFKDILTELLKNAAEAASKGGGRCALKICGPGAITPAEQRRVDILVSNTGSQIPPEKLQEIFRPFHGSKNSNHLGLGLTIAAMLSHQMNIQLGVASENNTTTFWLSCPMA</sequence>
<dbReference type="InterPro" id="IPR003661">
    <property type="entry name" value="HisK_dim/P_dom"/>
</dbReference>
<evidence type="ECO:0000313" key="5">
    <source>
        <dbReference type="EMBL" id="MBB5032914.1"/>
    </source>
</evidence>
<name>A0A7W8DK72_9BACT</name>
<dbReference type="PANTHER" id="PTHR43547">
    <property type="entry name" value="TWO-COMPONENT HISTIDINE KINASE"/>
    <property type="match status" value="1"/>
</dbReference>
<evidence type="ECO:0000256" key="2">
    <source>
        <dbReference type="ARBA" id="ARBA00012438"/>
    </source>
</evidence>
<dbReference type="AlphaFoldDB" id="A0A7W8DK72"/>
<keyword evidence="6" id="KW-1185">Reference proteome</keyword>
<dbReference type="PANTHER" id="PTHR43547:SF2">
    <property type="entry name" value="HYBRID SIGNAL TRANSDUCTION HISTIDINE KINASE C"/>
    <property type="match status" value="1"/>
</dbReference>
<dbReference type="InterPro" id="IPR036097">
    <property type="entry name" value="HisK_dim/P_sf"/>
</dbReference>
<dbReference type="SUPFAM" id="SSF55874">
    <property type="entry name" value="ATPase domain of HSP90 chaperone/DNA topoisomerase II/histidine kinase"/>
    <property type="match status" value="1"/>
</dbReference>
<reference evidence="5 6" key="1">
    <citation type="submission" date="2020-08" db="EMBL/GenBank/DDBJ databases">
        <title>Genomic Encyclopedia of Type Strains, Phase IV (KMG-IV): sequencing the most valuable type-strain genomes for metagenomic binning, comparative biology and taxonomic classification.</title>
        <authorList>
            <person name="Goeker M."/>
        </authorList>
    </citation>
    <scope>NUCLEOTIDE SEQUENCE [LARGE SCALE GENOMIC DNA]</scope>
    <source>
        <strain evidence="5 6">DSM 12252</strain>
    </source>
</reference>
<feature type="domain" description="Histidine kinase" evidence="4">
    <location>
        <begin position="26"/>
        <end position="240"/>
    </location>
</feature>
<dbReference type="SUPFAM" id="SSF47384">
    <property type="entry name" value="Homodimeric domain of signal transducing histidine kinase"/>
    <property type="match status" value="1"/>
</dbReference>
<evidence type="ECO:0000259" key="4">
    <source>
        <dbReference type="PROSITE" id="PS50109"/>
    </source>
</evidence>
<protein>
    <recommendedName>
        <fullName evidence="2">histidine kinase</fullName>
        <ecNumber evidence="2">2.7.13.3</ecNumber>
    </recommendedName>
</protein>
<comment type="catalytic activity">
    <reaction evidence="1">
        <text>ATP + protein L-histidine = ADP + protein N-phospho-L-histidine.</text>
        <dbReference type="EC" id="2.7.13.3"/>
    </reaction>
</comment>
<comment type="caution">
    <text evidence="5">The sequence shown here is derived from an EMBL/GenBank/DDBJ whole genome shotgun (WGS) entry which is preliminary data.</text>
</comment>
<dbReference type="Proteomes" id="UP000590740">
    <property type="component" value="Unassembled WGS sequence"/>
</dbReference>
<keyword evidence="5" id="KW-0418">Kinase</keyword>
<evidence type="ECO:0000313" key="6">
    <source>
        <dbReference type="Proteomes" id="UP000590740"/>
    </source>
</evidence>
<dbReference type="InterPro" id="IPR003594">
    <property type="entry name" value="HATPase_dom"/>
</dbReference>
<proteinExistence type="predicted"/>
<dbReference type="EC" id="2.7.13.3" evidence="2"/>
<accession>A0A7W8DK72</accession>